<keyword evidence="2" id="KW-1003">Cell membrane</keyword>
<dbReference type="InterPro" id="IPR050622">
    <property type="entry name" value="CPA3_antiporter_subunitB"/>
</dbReference>
<dbReference type="GeneID" id="13013591"/>
<dbReference type="PANTHER" id="PTHR33932">
    <property type="entry name" value="NA(+)/H(+) ANTIPORTER SUBUNIT B"/>
    <property type="match status" value="1"/>
</dbReference>
<dbReference type="GO" id="GO:0005886">
    <property type="term" value="C:plasma membrane"/>
    <property type="evidence" value="ECO:0007669"/>
    <property type="project" value="UniProtKB-SubCell"/>
</dbReference>
<feature type="transmembrane region" description="Helical" evidence="6">
    <location>
        <begin position="141"/>
        <end position="164"/>
    </location>
</feature>
<keyword evidence="3 6" id="KW-0812">Transmembrane</keyword>
<name>I3TG05_THEC1</name>
<comment type="subcellular location">
    <subcellularLocation>
        <location evidence="1">Cell membrane</location>
        <topology evidence="1">Multi-pass membrane protein</topology>
    </subcellularLocation>
</comment>
<protein>
    <submittedName>
        <fullName evidence="8">Na+/H+ antiporter, subunit MnhB</fullName>
    </submittedName>
</protein>
<dbReference type="InterPro" id="IPR007182">
    <property type="entry name" value="MnhB"/>
</dbReference>
<feature type="domain" description="Na+/H+ antiporter MnhB subunit-related protein" evidence="7">
    <location>
        <begin position="110"/>
        <end position="246"/>
    </location>
</feature>
<reference evidence="8 9" key="1">
    <citation type="journal article" date="2012" name="J. Bacteriol.">
        <title>Complete genome sequence of the hyperthermophilic cellulolytic Crenarchaeon 'Thermogladius cellulolyticus' 1633.</title>
        <authorList>
            <person name="Mardanov A.V."/>
            <person name="Kochetkova T.V."/>
            <person name="Beletsky A.V."/>
            <person name="Bonch-Osmolovskaya E.A."/>
            <person name="Ravin N.V."/>
            <person name="Skryabin K.G."/>
        </authorList>
    </citation>
    <scope>NUCLEOTIDE SEQUENCE [LARGE SCALE GENOMIC DNA]</scope>
    <source>
        <strain evidence="9">DSM 22663 / VKM B-2946 / 1633</strain>
    </source>
</reference>
<dbReference type="PANTHER" id="PTHR33932:SF4">
    <property type="entry name" value="NA(+)_H(+) ANTIPORTER SUBUNIT B"/>
    <property type="match status" value="1"/>
</dbReference>
<dbReference type="OrthoDB" id="19265at2157"/>
<dbReference type="InParanoid" id="I3TG05"/>
<dbReference type="RefSeq" id="WP_014737943.1">
    <property type="nucleotide sequence ID" value="NC_017954.1"/>
</dbReference>
<accession>I3TG05</accession>
<feature type="transmembrane region" description="Helical" evidence="6">
    <location>
        <begin position="78"/>
        <end position="94"/>
    </location>
</feature>
<dbReference type="Proteomes" id="UP000005270">
    <property type="component" value="Chromosome"/>
</dbReference>
<feature type="transmembrane region" description="Helical" evidence="6">
    <location>
        <begin position="114"/>
        <end position="135"/>
    </location>
</feature>
<dbReference type="eggNOG" id="arCOG03077">
    <property type="taxonomic scope" value="Archaea"/>
</dbReference>
<evidence type="ECO:0000256" key="5">
    <source>
        <dbReference type="ARBA" id="ARBA00023136"/>
    </source>
</evidence>
<dbReference type="Pfam" id="PF04039">
    <property type="entry name" value="MnhB"/>
    <property type="match status" value="1"/>
</dbReference>
<sequence length="261" mass="28329">MRRVVSLAVLVSIVLGMSLLIVLSGQSFYPSENLRWLAVVYLNTTYNPYLPDFTVWSPESVTAIVWDYRGLDTLYETTVFYLAIIAGLALGRGVKRLNQKPTDESGLSPIVKTVTKITGPMILAVAASIGLHGHLTPGGGFQGGATAAVVPVVFIVVFSSFYLLWKGVSSQRMLTLRSAGLIGIGLTSIALFLAGLLLGLPSYVFQNIDKTTSPLSMPYDVHGALLSGTLWWFNLFEFLAVSSGFTLAFIILMTPEAEEKW</sequence>
<dbReference type="EMBL" id="CP003531">
    <property type="protein sequence ID" value="AFK51693.1"/>
    <property type="molecule type" value="Genomic_DNA"/>
</dbReference>
<evidence type="ECO:0000313" key="8">
    <source>
        <dbReference type="EMBL" id="AFK51693.1"/>
    </source>
</evidence>
<dbReference type="eggNOG" id="arCOG03079">
    <property type="taxonomic scope" value="Archaea"/>
</dbReference>
<organism evidence="8 9">
    <name type="scientific">Thermogladius calderae (strain DSM 22663 / VKM B-2946 / 1633)</name>
    <dbReference type="NCBI Taxonomy" id="1184251"/>
    <lineage>
        <taxon>Archaea</taxon>
        <taxon>Thermoproteota</taxon>
        <taxon>Thermoprotei</taxon>
        <taxon>Desulfurococcales</taxon>
        <taxon>Desulfurococcaceae</taxon>
        <taxon>Thermogladius</taxon>
    </lineage>
</organism>
<dbReference type="AlphaFoldDB" id="I3TG05"/>
<proteinExistence type="predicted"/>
<feature type="transmembrane region" description="Helical" evidence="6">
    <location>
        <begin position="176"/>
        <end position="200"/>
    </location>
</feature>
<keyword evidence="4 6" id="KW-1133">Transmembrane helix</keyword>
<evidence type="ECO:0000256" key="4">
    <source>
        <dbReference type="ARBA" id="ARBA00022989"/>
    </source>
</evidence>
<keyword evidence="5 6" id="KW-0472">Membrane</keyword>
<evidence type="ECO:0000313" key="9">
    <source>
        <dbReference type="Proteomes" id="UP000005270"/>
    </source>
</evidence>
<dbReference type="STRING" id="1184251.TCELL_1270"/>
<evidence type="ECO:0000256" key="6">
    <source>
        <dbReference type="SAM" id="Phobius"/>
    </source>
</evidence>
<evidence type="ECO:0000256" key="2">
    <source>
        <dbReference type="ARBA" id="ARBA00022475"/>
    </source>
</evidence>
<dbReference type="KEGG" id="thg:TCELL_1270"/>
<evidence type="ECO:0000259" key="7">
    <source>
        <dbReference type="Pfam" id="PF04039"/>
    </source>
</evidence>
<evidence type="ECO:0000256" key="3">
    <source>
        <dbReference type="ARBA" id="ARBA00022692"/>
    </source>
</evidence>
<feature type="transmembrane region" description="Helical" evidence="6">
    <location>
        <begin position="230"/>
        <end position="252"/>
    </location>
</feature>
<keyword evidence="9" id="KW-1185">Reference proteome</keyword>
<gene>
    <name evidence="8" type="ordered locus">TCELL_1270</name>
</gene>
<dbReference type="HOGENOM" id="CLU_069132_2_0_2"/>
<evidence type="ECO:0000256" key="1">
    <source>
        <dbReference type="ARBA" id="ARBA00004651"/>
    </source>
</evidence>